<dbReference type="AlphaFoldDB" id="X1G2J4"/>
<proteinExistence type="predicted"/>
<dbReference type="EMBL" id="BARU01005620">
    <property type="protein sequence ID" value="GAH38995.1"/>
    <property type="molecule type" value="Genomic_DNA"/>
</dbReference>
<protein>
    <submittedName>
        <fullName evidence="1">Uncharacterized protein</fullName>
    </submittedName>
</protein>
<gene>
    <name evidence="1" type="ORF">S03H2_10976</name>
</gene>
<accession>X1G2J4</accession>
<comment type="caution">
    <text evidence="1">The sequence shown here is derived from an EMBL/GenBank/DDBJ whole genome shotgun (WGS) entry which is preliminary data.</text>
</comment>
<sequence>MKRRIKKEDYNGDTLYYPQFKFIFWIYYTECGCVSGFSRTMAFQLKNDAVQFIKNKISNHTWCMKYDKLYRDTFNGVEIIEVGS</sequence>
<evidence type="ECO:0000313" key="1">
    <source>
        <dbReference type="EMBL" id="GAH38995.1"/>
    </source>
</evidence>
<reference evidence="1" key="1">
    <citation type="journal article" date="2014" name="Front. Microbiol.">
        <title>High frequency of phylogenetically diverse reductive dehalogenase-homologous genes in deep subseafloor sedimentary metagenomes.</title>
        <authorList>
            <person name="Kawai M."/>
            <person name="Futagami T."/>
            <person name="Toyoda A."/>
            <person name="Takaki Y."/>
            <person name="Nishi S."/>
            <person name="Hori S."/>
            <person name="Arai W."/>
            <person name="Tsubouchi T."/>
            <person name="Morono Y."/>
            <person name="Uchiyama I."/>
            <person name="Ito T."/>
            <person name="Fujiyama A."/>
            <person name="Inagaki F."/>
            <person name="Takami H."/>
        </authorList>
    </citation>
    <scope>NUCLEOTIDE SEQUENCE</scope>
    <source>
        <strain evidence="1">Expedition CK06-06</strain>
    </source>
</reference>
<organism evidence="1">
    <name type="scientific">marine sediment metagenome</name>
    <dbReference type="NCBI Taxonomy" id="412755"/>
    <lineage>
        <taxon>unclassified sequences</taxon>
        <taxon>metagenomes</taxon>
        <taxon>ecological metagenomes</taxon>
    </lineage>
</organism>
<name>X1G2J4_9ZZZZ</name>